<organism evidence="3 4">
    <name type="scientific">Stylosanthes scabra</name>
    <dbReference type="NCBI Taxonomy" id="79078"/>
    <lineage>
        <taxon>Eukaryota</taxon>
        <taxon>Viridiplantae</taxon>
        <taxon>Streptophyta</taxon>
        <taxon>Embryophyta</taxon>
        <taxon>Tracheophyta</taxon>
        <taxon>Spermatophyta</taxon>
        <taxon>Magnoliopsida</taxon>
        <taxon>eudicotyledons</taxon>
        <taxon>Gunneridae</taxon>
        <taxon>Pentapetalae</taxon>
        <taxon>rosids</taxon>
        <taxon>fabids</taxon>
        <taxon>Fabales</taxon>
        <taxon>Fabaceae</taxon>
        <taxon>Papilionoideae</taxon>
        <taxon>50 kb inversion clade</taxon>
        <taxon>dalbergioids sensu lato</taxon>
        <taxon>Dalbergieae</taxon>
        <taxon>Pterocarpus clade</taxon>
        <taxon>Stylosanthes</taxon>
    </lineage>
</organism>
<dbReference type="Proteomes" id="UP001341840">
    <property type="component" value="Unassembled WGS sequence"/>
</dbReference>
<evidence type="ECO:0000256" key="1">
    <source>
        <dbReference type="SAM" id="SignalP"/>
    </source>
</evidence>
<sequence>MSSTRKPPHSSSFLFLVVALSFCLLISFSHLVSSACPDAAVYWGQHGDTDEGTLTQVCDSKLYKIVILKELIVKDDASFSLNLANHCGTSENPCSTLKDSIKHCQDLGIKVFISIGLDVASPKPPSEDVTLTLAKNLINDFFSNNPDGLLGSVTLDGLDIEEIPDSTHIHWPNLVTFLSDKSIIDTKIPISISPQCVYPDTLLEPVLKTGYVDYLWVEFFENNPTCIYTKEKPKVFFDAWSTWTMSYPSITVFLGLTANKGIPGYIDPDTVKNDILPKISTSSNYGGVAIFDRYEDVKNNYTPRLCDNDNDGGFIRTVIARA</sequence>
<feature type="signal peptide" evidence="1">
    <location>
        <begin position="1"/>
        <end position="34"/>
    </location>
</feature>
<feature type="domain" description="GH18" evidence="2">
    <location>
        <begin position="37"/>
        <end position="322"/>
    </location>
</feature>
<reference evidence="3 4" key="1">
    <citation type="journal article" date="2023" name="Plants (Basel)">
        <title>Bridging the Gap: Combining Genomics and Transcriptomics Approaches to Understand Stylosanthes scabra, an Orphan Legume from the Brazilian Caatinga.</title>
        <authorList>
            <person name="Ferreira-Neto J.R.C."/>
            <person name="da Silva M.D."/>
            <person name="Binneck E."/>
            <person name="de Melo N.F."/>
            <person name="da Silva R.H."/>
            <person name="de Melo A.L.T.M."/>
            <person name="Pandolfi V."/>
            <person name="Bustamante F.O."/>
            <person name="Brasileiro-Vidal A.C."/>
            <person name="Benko-Iseppon A.M."/>
        </authorList>
    </citation>
    <scope>NUCLEOTIDE SEQUENCE [LARGE SCALE GENOMIC DNA]</scope>
    <source>
        <tissue evidence="3">Leaves</tissue>
    </source>
</reference>
<evidence type="ECO:0000313" key="4">
    <source>
        <dbReference type="Proteomes" id="UP001341840"/>
    </source>
</evidence>
<dbReference type="InterPro" id="IPR017853">
    <property type="entry name" value="GH"/>
</dbReference>
<evidence type="ECO:0000259" key="2">
    <source>
        <dbReference type="PROSITE" id="PS51910"/>
    </source>
</evidence>
<comment type="caution">
    <text evidence="3">The sequence shown here is derived from an EMBL/GenBank/DDBJ whole genome shotgun (WGS) entry which is preliminary data.</text>
</comment>
<keyword evidence="1" id="KW-0732">Signal</keyword>
<accession>A0ABU6SMI9</accession>
<evidence type="ECO:0000313" key="3">
    <source>
        <dbReference type="EMBL" id="MED6137641.1"/>
    </source>
</evidence>
<dbReference type="PROSITE" id="PS51910">
    <property type="entry name" value="GH18_2"/>
    <property type="match status" value="1"/>
</dbReference>
<feature type="chain" id="PRO_5046433982" description="GH18 domain-containing protein" evidence="1">
    <location>
        <begin position="35"/>
        <end position="322"/>
    </location>
</feature>
<protein>
    <recommendedName>
        <fullName evidence="2">GH18 domain-containing protein</fullName>
    </recommendedName>
</protein>
<dbReference type="InterPro" id="IPR050542">
    <property type="entry name" value="Glycosyl_Hydrlase18_Chitinase"/>
</dbReference>
<proteinExistence type="predicted"/>
<dbReference type="EMBL" id="JASCZI010061103">
    <property type="protein sequence ID" value="MED6137641.1"/>
    <property type="molecule type" value="Genomic_DNA"/>
</dbReference>
<dbReference type="PANTHER" id="PTHR45708">
    <property type="entry name" value="ENDOCHITINASE"/>
    <property type="match status" value="1"/>
</dbReference>
<dbReference type="Gene3D" id="3.20.20.80">
    <property type="entry name" value="Glycosidases"/>
    <property type="match status" value="1"/>
</dbReference>
<gene>
    <name evidence="3" type="ORF">PIB30_066844</name>
</gene>
<dbReference type="PANTHER" id="PTHR45708:SF31">
    <property type="entry name" value="III ACIDIC ENDOCHITINASE, PUTATIVE-RELATED"/>
    <property type="match status" value="1"/>
</dbReference>
<name>A0ABU6SMI9_9FABA</name>
<dbReference type="SUPFAM" id="SSF51445">
    <property type="entry name" value="(Trans)glycosidases"/>
    <property type="match status" value="1"/>
</dbReference>
<dbReference type="InterPro" id="IPR001223">
    <property type="entry name" value="Glyco_hydro18_cat"/>
</dbReference>
<keyword evidence="4" id="KW-1185">Reference proteome</keyword>